<dbReference type="InterPro" id="IPR011009">
    <property type="entry name" value="Kinase-like_dom_sf"/>
</dbReference>
<gene>
    <name evidence="2" type="ORF">QE152_g37236</name>
</gene>
<feature type="domain" description="CHK kinase-like" evidence="1">
    <location>
        <begin position="1"/>
        <end position="164"/>
    </location>
</feature>
<proteinExistence type="predicted"/>
<keyword evidence="3" id="KW-1185">Reference proteome</keyword>
<dbReference type="EMBL" id="JASPKY010000710">
    <property type="protein sequence ID" value="KAK9686356.1"/>
    <property type="molecule type" value="Genomic_DNA"/>
</dbReference>
<dbReference type="SMART" id="SM00587">
    <property type="entry name" value="CHK"/>
    <property type="match status" value="1"/>
</dbReference>
<evidence type="ECO:0000259" key="1">
    <source>
        <dbReference type="SMART" id="SM00587"/>
    </source>
</evidence>
<dbReference type="Gene3D" id="3.90.1200.10">
    <property type="match status" value="1"/>
</dbReference>
<dbReference type="GO" id="GO:0016301">
    <property type="term" value="F:kinase activity"/>
    <property type="evidence" value="ECO:0007669"/>
    <property type="project" value="UniProtKB-KW"/>
</dbReference>
<dbReference type="InterPro" id="IPR004119">
    <property type="entry name" value="EcKL"/>
</dbReference>
<keyword evidence="2" id="KW-0418">Kinase</keyword>
<dbReference type="PANTHER" id="PTHR11012:SF30">
    <property type="entry name" value="PROTEIN KINASE-LIKE DOMAIN-CONTAINING"/>
    <property type="match status" value="1"/>
</dbReference>
<protein>
    <submittedName>
        <fullName evidence="2">Ecdysteroid kinase-like family</fullName>
    </submittedName>
</protein>
<organism evidence="2 3">
    <name type="scientific">Popillia japonica</name>
    <name type="common">Japanese beetle</name>
    <dbReference type="NCBI Taxonomy" id="7064"/>
    <lineage>
        <taxon>Eukaryota</taxon>
        <taxon>Metazoa</taxon>
        <taxon>Ecdysozoa</taxon>
        <taxon>Arthropoda</taxon>
        <taxon>Hexapoda</taxon>
        <taxon>Insecta</taxon>
        <taxon>Pterygota</taxon>
        <taxon>Neoptera</taxon>
        <taxon>Endopterygota</taxon>
        <taxon>Coleoptera</taxon>
        <taxon>Polyphaga</taxon>
        <taxon>Scarabaeiformia</taxon>
        <taxon>Scarabaeidae</taxon>
        <taxon>Rutelinae</taxon>
        <taxon>Popillia</taxon>
    </lineage>
</organism>
<dbReference type="SUPFAM" id="SSF56112">
    <property type="entry name" value="Protein kinase-like (PK-like)"/>
    <property type="match status" value="1"/>
</dbReference>
<evidence type="ECO:0000313" key="2">
    <source>
        <dbReference type="EMBL" id="KAK9686356.1"/>
    </source>
</evidence>
<dbReference type="Pfam" id="PF02958">
    <property type="entry name" value="EcKL"/>
    <property type="match status" value="1"/>
</dbReference>
<dbReference type="InterPro" id="IPR015897">
    <property type="entry name" value="CHK_kinase-like"/>
</dbReference>
<dbReference type="Proteomes" id="UP001458880">
    <property type="component" value="Unassembled WGS sequence"/>
</dbReference>
<evidence type="ECO:0000313" key="3">
    <source>
        <dbReference type="Proteomes" id="UP001458880"/>
    </source>
</evidence>
<name>A0AAW1IAQ4_POPJA</name>
<comment type="caution">
    <text evidence="2">The sequence shown here is derived from an EMBL/GenBank/DDBJ whole genome shotgun (WGS) entry which is preliminary data.</text>
</comment>
<accession>A0AAW1IAQ4</accession>
<reference evidence="2 3" key="1">
    <citation type="journal article" date="2024" name="BMC Genomics">
        <title>De novo assembly and annotation of Popillia japonica's genome with initial clues to its potential as an invasive pest.</title>
        <authorList>
            <person name="Cucini C."/>
            <person name="Boschi S."/>
            <person name="Funari R."/>
            <person name="Cardaioli E."/>
            <person name="Iannotti N."/>
            <person name="Marturano G."/>
            <person name="Paoli F."/>
            <person name="Bruttini M."/>
            <person name="Carapelli A."/>
            <person name="Frati F."/>
            <person name="Nardi F."/>
        </authorList>
    </citation>
    <scope>NUCLEOTIDE SEQUENCE [LARGE SCALE GENOMIC DNA]</scope>
    <source>
        <strain evidence="2">DMR45628</strain>
    </source>
</reference>
<keyword evidence="2" id="KW-0808">Transferase</keyword>
<sequence>MEAYGKFHAISFALRDQEPELLRKLAENTVEQVFNRRDIPVERSKQHMSMQHKKILDCLNGDEDAAAIEKYKKYIEDDVDIMRGVFDNVNEYCVIGHGDSWVNNMLFKYENASHPDRPTKVSLLDWQLSRYGSPALDLSYFIFTCTDHALRAKHYDNMIKFYYH</sequence>
<dbReference type="AlphaFoldDB" id="A0AAW1IAQ4"/>
<dbReference type="PANTHER" id="PTHR11012">
    <property type="entry name" value="PROTEIN KINASE-LIKE DOMAIN-CONTAINING"/>
    <property type="match status" value="1"/>
</dbReference>